<accession>A0A7I4YEX5</accession>
<evidence type="ECO:0000313" key="3">
    <source>
        <dbReference type="WBParaSite" id="HCON_00084410-00001"/>
    </source>
</evidence>
<sequence>MRLALLMLVVTLISEVTSSFFPSLWRFLGFQRQRTQPKENENATVNLLVEKLRKDIESLKRQGEYGFQREVRNDQEKTYDTHYIFGVHHRGANVSAFCGALARKQLRHVPIKRRDAVVFSPAQELPNGLANVVVSIPRVWFRDIGNGRRLPDVPILFCYEGFNFLRLLPITIYQSDLIHNGDFMEYRHHHQFNSNLSLRGVALILDKKWNNAYLVPHSHKATLTADSYHETKRQVITRTCTPSLLRNQECCLWRYRSVVNLHGHKKEVIFHRCIGKVPVEQHSFPFVSDSHEKIARQGGLSRRLFVPVPNVIHKDCRESRFRLFQLTIDDPKHGRVSKSLDRLDAIECAVFY</sequence>
<feature type="signal peptide" evidence="1">
    <location>
        <begin position="1"/>
        <end position="19"/>
    </location>
</feature>
<reference evidence="3" key="1">
    <citation type="submission" date="2020-12" db="UniProtKB">
        <authorList>
            <consortium name="WormBaseParasite"/>
        </authorList>
    </citation>
    <scope>IDENTIFICATION</scope>
    <source>
        <strain evidence="3">MHco3</strain>
    </source>
</reference>
<dbReference type="Proteomes" id="UP000025227">
    <property type="component" value="Unplaced"/>
</dbReference>
<dbReference type="WBParaSite" id="HCON_00084410-00001">
    <property type="protein sequence ID" value="HCON_00084410-00001"/>
    <property type="gene ID" value="HCON_00084410"/>
</dbReference>
<keyword evidence="2" id="KW-1185">Reference proteome</keyword>
<keyword evidence="1" id="KW-0732">Signal</keyword>
<proteinExistence type="predicted"/>
<protein>
    <submittedName>
        <fullName evidence="3">Uncharacterized protein</fullName>
    </submittedName>
</protein>
<evidence type="ECO:0000313" key="2">
    <source>
        <dbReference type="Proteomes" id="UP000025227"/>
    </source>
</evidence>
<feature type="chain" id="PRO_5029746749" evidence="1">
    <location>
        <begin position="20"/>
        <end position="352"/>
    </location>
</feature>
<organism evidence="2 3">
    <name type="scientific">Haemonchus contortus</name>
    <name type="common">Barber pole worm</name>
    <dbReference type="NCBI Taxonomy" id="6289"/>
    <lineage>
        <taxon>Eukaryota</taxon>
        <taxon>Metazoa</taxon>
        <taxon>Ecdysozoa</taxon>
        <taxon>Nematoda</taxon>
        <taxon>Chromadorea</taxon>
        <taxon>Rhabditida</taxon>
        <taxon>Rhabditina</taxon>
        <taxon>Rhabditomorpha</taxon>
        <taxon>Strongyloidea</taxon>
        <taxon>Trichostrongylidae</taxon>
        <taxon>Haemonchus</taxon>
    </lineage>
</organism>
<dbReference type="OrthoDB" id="5815226at2759"/>
<evidence type="ECO:0000256" key="1">
    <source>
        <dbReference type="SAM" id="SignalP"/>
    </source>
</evidence>
<dbReference type="AlphaFoldDB" id="A0A7I4YEX5"/>
<name>A0A7I4YEX5_HAECO</name>